<evidence type="ECO:0000313" key="4">
    <source>
        <dbReference type="Proteomes" id="UP001597391"/>
    </source>
</evidence>
<feature type="region of interest" description="Disordered" evidence="1">
    <location>
        <begin position="1"/>
        <end position="29"/>
    </location>
</feature>
<protein>
    <recommendedName>
        <fullName evidence="5">DUF308 domain-containing protein</fullName>
    </recommendedName>
</protein>
<comment type="caution">
    <text evidence="3">The sequence shown here is derived from an EMBL/GenBank/DDBJ whole genome shotgun (WGS) entry which is preliminary data.</text>
</comment>
<feature type="transmembrane region" description="Helical" evidence="2">
    <location>
        <begin position="158"/>
        <end position="176"/>
    </location>
</feature>
<organism evidence="3 4">
    <name type="scientific">Populibacterium corticicola</name>
    <dbReference type="NCBI Taxonomy" id="1812826"/>
    <lineage>
        <taxon>Bacteria</taxon>
        <taxon>Bacillati</taxon>
        <taxon>Actinomycetota</taxon>
        <taxon>Actinomycetes</taxon>
        <taxon>Micrococcales</taxon>
        <taxon>Jonesiaceae</taxon>
        <taxon>Populibacterium</taxon>
    </lineage>
</organism>
<keyword evidence="2" id="KW-0472">Membrane</keyword>
<evidence type="ECO:0000313" key="3">
    <source>
        <dbReference type="EMBL" id="MFD2839291.1"/>
    </source>
</evidence>
<evidence type="ECO:0008006" key="5">
    <source>
        <dbReference type="Google" id="ProtNLM"/>
    </source>
</evidence>
<keyword evidence="4" id="KW-1185">Reference proteome</keyword>
<keyword evidence="2" id="KW-0812">Transmembrane</keyword>
<sequence>MANREPQIPGGQEPDEAEGQSFRSSDYFNDPELTAQVFDEIVSELSDLSTESADDKTARTVSNQDDLNFPRAPWVDSAAWSGRDTTSDEMSAGSVAAGTPRDWADDDVILDELDAFQQPDPAFELSRDPARNLGWFLTLFGIVGLFITYLFTGTQLRLAIIALAVMFVGGVALLIWRMPTERSSLDSDGGAQV</sequence>
<reference evidence="4" key="1">
    <citation type="journal article" date="2019" name="Int. J. Syst. Evol. Microbiol.">
        <title>The Global Catalogue of Microorganisms (GCM) 10K type strain sequencing project: providing services to taxonomists for standard genome sequencing and annotation.</title>
        <authorList>
            <consortium name="The Broad Institute Genomics Platform"/>
            <consortium name="The Broad Institute Genome Sequencing Center for Infectious Disease"/>
            <person name="Wu L."/>
            <person name="Ma J."/>
        </authorList>
    </citation>
    <scope>NUCLEOTIDE SEQUENCE [LARGE SCALE GENOMIC DNA]</scope>
    <source>
        <strain evidence="4">KCTC 33576</strain>
    </source>
</reference>
<feature type="transmembrane region" description="Helical" evidence="2">
    <location>
        <begin position="133"/>
        <end position="152"/>
    </location>
</feature>
<dbReference type="RefSeq" id="WP_377464742.1">
    <property type="nucleotide sequence ID" value="NZ_JBHUOP010000001.1"/>
</dbReference>
<evidence type="ECO:0000256" key="1">
    <source>
        <dbReference type="SAM" id="MobiDB-lite"/>
    </source>
</evidence>
<name>A0ABW5XDL9_9MICO</name>
<gene>
    <name evidence="3" type="ORF">ACFSYH_01735</name>
</gene>
<keyword evidence="2" id="KW-1133">Transmembrane helix</keyword>
<proteinExistence type="predicted"/>
<accession>A0ABW5XDL9</accession>
<evidence type="ECO:0000256" key="2">
    <source>
        <dbReference type="SAM" id="Phobius"/>
    </source>
</evidence>
<dbReference type="EMBL" id="JBHUOP010000001">
    <property type="protein sequence ID" value="MFD2839291.1"/>
    <property type="molecule type" value="Genomic_DNA"/>
</dbReference>
<dbReference type="Proteomes" id="UP001597391">
    <property type="component" value="Unassembled WGS sequence"/>
</dbReference>